<evidence type="ECO:0000256" key="4">
    <source>
        <dbReference type="ARBA" id="ARBA00022692"/>
    </source>
</evidence>
<evidence type="ECO:0000256" key="5">
    <source>
        <dbReference type="ARBA" id="ARBA00022729"/>
    </source>
</evidence>
<dbReference type="EC" id="2.5.1.3" evidence="11"/>
<protein>
    <submittedName>
        <fullName evidence="11">Thiamine-phosphate pyrophosphorylase</fullName>
        <ecNumber evidence="11">2.5.1.3</ecNumber>
    </submittedName>
</protein>
<accession>A0A0N1KJ21</accession>
<feature type="domain" description="Trimeric autotransporter adhesin YadA-like C-terminal membrane anchor" evidence="10">
    <location>
        <begin position="350"/>
        <end position="411"/>
    </location>
</feature>
<keyword evidence="3" id="KW-1134">Transmembrane beta strand</keyword>
<dbReference type="AlphaFoldDB" id="A0A0N1KJ21"/>
<dbReference type="GO" id="GO:0004789">
    <property type="term" value="F:thiamine-phosphate diphosphorylase activity"/>
    <property type="evidence" value="ECO:0007669"/>
    <property type="project" value="UniProtKB-EC"/>
</dbReference>
<dbReference type="SUPFAM" id="SSF54523">
    <property type="entry name" value="Pili subunits"/>
    <property type="match status" value="1"/>
</dbReference>
<feature type="compositionally biased region" description="Polar residues" evidence="8">
    <location>
        <begin position="30"/>
        <end position="53"/>
    </location>
</feature>
<keyword evidence="6" id="KW-0472">Membrane</keyword>
<keyword evidence="5 9" id="KW-0732">Signal</keyword>
<dbReference type="GO" id="GO:0009279">
    <property type="term" value="C:cell outer membrane"/>
    <property type="evidence" value="ECO:0007669"/>
    <property type="project" value="UniProtKB-SubCell"/>
</dbReference>
<evidence type="ECO:0000256" key="2">
    <source>
        <dbReference type="ARBA" id="ARBA00004442"/>
    </source>
</evidence>
<reference evidence="11 12" key="1">
    <citation type="submission" date="2015-07" db="EMBL/GenBank/DDBJ databases">
        <title>ATOL: Assembling a taxonomically balanced genome-scale reconstruction of the evolutionary history of the Enterobacteriaceae.</title>
        <authorList>
            <person name="Plunkett G.III."/>
            <person name="Neeno-Eckwall E.C."/>
            <person name="Glasner J.D."/>
            <person name="Perna N.T."/>
        </authorList>
    </citation>
    <scope>NUCLEOTIDE SEQUENCE [LARGE SCALE GENOMIC DNA]</scope>
    <source>
        <strain evidence="11 12">ATCC 35017</strain>
    </source>
</reference>
<keyword evidence="7" id="KW-0998">Cell outer membrane</keyword>
<dbReference type="Gene3D" id="3.30.1300.30">
    <property type="entry name" value="GSPII I/J protein-like"/>
    <property type="match status" value="1"/>
</dbReference>
<keyword evidence="4" id="KW-0812">Transmembrane</keyword>
<evidence type="ECO:0000256" key="8">
    <source>
        <dbReference type="SAM" id="MobiDB-lite"/>
    </source>
</evidence>
<evidence type="ECO:0000259" key="10">
    <source>
        <dbReference type="Pfam" id="PF03895"/>
    </source>
</evidence>
<feature type="chain" id="PRO_5005875904" evidence="9">
    <location>
        <begin position="26"/>
        <end position="411"/>
    </location>
</feature>
<comment type="caution">
    <text evidence="11">The sequence shown here is derived from an EMBL/GenBank/DDBJ whole genome shotgun (WGS) entry which is preliminary data.</text>
</comment>
<evidence type="ECO:0000256" key="7">
    <source>
        <dbReference type="ARBA" id="ARBA00023237"/>
    </source>
</evidence>
<evidence type="ECO:0000313" key="12">
    <source>
        <dbReference type="Proteomes" id="UP000053226"/>
    </source>
</evidence>
<evidence type="ECO:0000256" key="1">
    <source>
        <dbReference type="ARBA" id="ARBA00004241"/>
    </source>
</evidence>
<dbReference type="Proteomes" id="UP000053226">
    <property type="component" value="Unassembled WGS sequence"/>
</dbReference>
<gene>
    <name evidence="11" type="ORF">M992_0015</name>
</gene>
<dbReference type="GO" id="GO:0009986">
    <property type="term" value="C:cell surface"/>
    <property type="evidence" value="ECO:0007669"/>
    <property type="project" value="UniProtKB-SubCell"/>
</dbReference>
<keyword evidence="12" id="KW-1185">Reference proteome</keyword>
<dbReference type="InterPro" id="IPR045584">
    <property type="entry name" value="Pilin-like"/>
</dbReference>
<evidence type="ECO:0000256" key="6">
    <source>
        <dbReference type="ARBA" id="ARBA00023136"/>
    </source>
</evidence>
<dbReference type="OrthoDB" id="8607186at2"/>
<evidence type="ECO:0000256" key="9">
    <source>
        <dbReference type="SAM" id="SignalP"/>
    </source>
</evidence>
<feature type="region of interest" description="Disordered" evidence="8">
    <location>
        <begin position="30"/>
        <end position="83"/>
    </location>
</feature>
<sequence length="411" mass="45044">MKINKISLIIITTTLALGSIHSAFANIGSGMSPNLDSTPSKTESLNHTHSTPSAKPMSPTGGVTGGKAELNGSHQPRPPAERQPKLAGVYVPFIYQTQLDFIDFFSLADSESKPQMPKFEPIPGSDTPHECSLPFAVCKLIEPYSPPVLLTDDNNLPILDSEGEPQYTAGSQAVWDYDSKYRGVLKPNGQPDDDLSSDFELSTAKGLADLLVNRLNSDKVEKNQRNIEFNDKEIRKNGFVAHINKHNLGLIDKAVKTNSGKIEQNEKNVAKQKVILTKQDKKNTEVENKLHTHYNDIYKNKSDISRIELRNKAMEKSISMINKSVREKFQKLDAKIEQGLAAQSALNGLFQPYNIGKFNITAALGGYDSSTAMALGSGYRFNENFAAKAAVAVNAGDPSGVSYNMGVNLEW</sequence>
<dbReference type="EMBL" id="LGAA01000001">
    <property type="protein sequence ID" value="KPD04516.1"/>
    <property type="molecule type" value="Genomic_DNA"/>
</dbReference>
<evidence type="ECO:0000256" key="3">
    <source>
        <dbReference type="ARBA" id="ARBA00022452"/>
    </source>
</evidence>
<dbReference type="Pfam" id="PF03895">
    <property type="entry name" value="YadA_anchor"/>
    <property type="match status" value="1"/>
</dbReference>
<name>A0A0N1KJ21_9GAMM</name>
<keyword evidence="11" id="KW-0808">Transferase</keyword>
<organism evidence="11 12">
    <name type="scientific">Moellerella wisconsensis ATCC 35017</name>
    <dbReference type="NCBI Taxonomy" id="1354267"/>
    <lineage>
        <taxon>Bacteria</taxon>
        <taxon>Pseudomonadati</taxon>
        <taxon>Pseudomonadota</taxon>
        <taxon>Gammaproteobacteria</taxon>
        <taxon>Enterobacterales</taxon>
        <taxon>Morganellaceae</taxon>
        <taxon>Moellerella</taxon>
    </lineage>
</organism>
<comment type="subcellular location">
    <subcellularLocation>
        <location evidence="2">Cell outer membrane</location>
    </subcellularLocation>
    <subcellularLocation>
        <location evidence="1">Cell surface</location>
    </subcellularLocation>
</comment>
<feature type="signal peptide" evidence="9">
    <location>
        <begin position="1"/>
        <end position="25"/>
    </location>
</feature>
<dbReference type="InterPro" id="IPR005594">
    <property type="entry name" value="YadA_C"/>
</dbReference>
<proteinExistence type="predicted"/>
<evidence type="ECO:0000313" key="11">
    <source>
        <dbReference type="EMBL" id="KPD04516.1"/>
    </source>
</evidence>